<name>A0ABQ7E111_BRACR</name>
<evidence type="ECO:0000313" key="2">
    <source>
        <dbReference type="EMBL" id="KAF3590198.1"/>
    </source>
</evidence>
<comment type="caution">
    <text evidence="2">The sequence shown here is derived from an EMBL/GenBank/DDBJ whole genome shotgun (WGS) entry which is preliminary data.</text>
</comment>
<gene>
    <name evidence="2" type="ORF">DY000_02028119</name>
</gene>
<proteinExistence type="predicted"/>
<evidence type="ECO:0000256" key="1">
    <source>
        <dbReference type="SAM" id="SignalP"/>
    </source>
</evidence>
<sequence length="104" mass="11278">MLYTFLLLNVNHAFSASSSSVSVSGRRWLLQHRDRRLLFPEAVAPSAPLAPAGFSSYSTSIYESEPLLSNDDVAVVSWIPVPKEKGMEARALRGSNGASPTRVS</sequence>
<protein>
    <recommendedName>
        <fullName evidence="4">Secreted protein</fullName>
    </recommendedName>
</protein>
<keyword evidence="3" id="KW-1185">Reference proteome</keyword>
<evidence type="ECO:0008006" key="4">
    <source>
        <dbReference type="Google" id="ProtNLM"/>
    </source>
</evidence>
<feature type="signal peptide" evidence="1">
    <location>
        <begin position="1"/>
        <end position="15"/>
    </location>
</feature>
<feature type="chain" id="PRO_5046732017" description="Secreted protein" evidence="1">
    <location>
        <begin position="16"/>
        <end position="104"/>
    </location>
</feature>
<organism evidence="2 3">
    <name type="scientific">Brassica cretica</name>
    <name type="common">Mustard</name>
    <dbReference type="NCBI Taxonomy" id="69181"/>
    <lineage>
        <taxon>Eukaryota</taxon>
        <taxon>Viridiplantae</taxon>
        <taxon>Streptophyta</taxon>
        <taxon>Embryophyta</taxon>
        <taxon>Tracheophyta</taxon>
        <taxon>Spermatophyta</taxon>
        <taxon>Magnoliopsida</taxon>
        <taxon>eudicotyledons</taxon>
        <taxon>Gunneridae</taxon>
        <taxon>Pentapetalae</taxon>
        <taxon>rosids</taxon>
        <taxon>malvids</taxon>
        <taxon>Brassicales</taxon>
        <taxon>Brassicaceae</taxon>
        <taxon>Brassiceae</taxon>
        <taxon>Brassica</taxon>
    </lineage>
</organism>
<reference evidence="2 3" key="1">
    <citation type="journal article" date="2020" name="BMC Genomics">
        <title>Intraspecific diversification of the crop wild relative Brassica cretica Lam. using demographic model selection.</title>
        <authorList>
            <person name="Kioukis A."/>
            <person name="Michalopoulou V.A."/>
            <person name="Briers L."/>
            <person name="Pirintsos S."/>
            <person name="Studholme D.J."/>
            <person name="Pavlidis P."/>
            <person name="Sarris P.F."/>
        </authorList>
    </citation>
    <scope>NUCLEOTIDE SEQUENCE [LARGE SCALE GENOMIC DNA]</scope>
    <source>
        <strain evidence="3">cv. PFS-1207/04</strain>
    </source>
</reference>
<accession>A0ABQ7E111</accession>
<keyword evidence="1" id="KW-0732">Signal</keyword>
<dbReference type="EMBL" id="QGKV02000299">
    <property type="protein sequence ID" value="KAF3590198.1"/>
    <property type="molecule type" value="Genomic_DNA"/>
</dbReference>
<evidence type="ECO:0000313" key="3">
    <source>
        <dbReference type="Proteomes" id="UP000266723"/>
    </source>
</evidence>
<dbReference type="Proteomes" id="UP000266723">
    <property type="component" value="Unassembled WGS sequence"/>
</dbReference>